<evidence type="ECO:0000313" key="2">
    <source>
        <dbReference type="Proteomes" id="UP001283361"/>
    </source>
</evidence>
<dbReference type="AlphaFoldDB" id="A0AAE1E648"/>
<comment type="caution">
    <text evidence="1">The sequence shown here is derived from an EMBL/GenBank/DDBJ whole genome shotgun (WGS) entry which is preliminary data.</text>
</comment>
<dbReference type="EMBL" id="JAWDGP010001065">
    <property type="protein sequence ID" value="KAK3795407.1"/>
    <property type="molecule type" value="Genomic_DNA"/>
</dbReference>
<sequence length="96" mass="10945">MRKSKNISFINRLSIKYEWFQYGSEDFPSLPGLSGRSGYYPRPGRPNLMASGLVLVSYSPGSRLIANHEVRHLVHCPNSPVLVIAYCEKRFKKTKT</sequence>
<accession>A0AAE1E648</accession>
<keyword evidence="2" id="KW-1185">Reference proteome</keyword>
<name>A0AAE1E648_9GAST</name>
<dbReference type="Proteomes" id="UP001283361">
    <property type="component" value="Unassembled WGS sequence"/>
</dbReference>
<proteinExistence type="predicted"/>
<gene>
    <name evidence="1" type="ORF">RRG08_000718</name>
</gene>
<organism evidence="1 2">
    <name type="scientific">Elysia crispata</name>
    <name type="common">lettuce slug</name>
    <dbReference type="NCBI Taxonomy" id="231223"/>
    <lineage>
        <taxon>Eukaryota</taxon>
        <taxon>Metazoa</taxon>
        <taxon>Spiralia</taxon>
        <taxon>Lophotrochozoa</taxon>
        <taxon>Mollusca</taxon>
        <taxon>Gastropoda</taxon>
        <taxon>Heterobranchia</taxon>
        <taxon>Euthyneura</taxon>
        <taxon>Panpulmonata</taxon>
        <taxon>Sacoglossa</taxon>
        <taxon>Placobranchoidea</taxon>
        <taxon>Plakobranchidae</taxon>
        <taxon>Elysia</taxon>
    </lineage>
</organism>
<evidence type="ECO:0000313" key="1">
    <source>
        <dbReference type="EMBL" id="KAK3795407.1"/>
    </source>
</evidence>
<reference evidence="1" key="1">
    <citation type="journal article" date="2023" name="G3 (Bethesda)">
        <title>A reference genome for the long-term kleptoplast-retaining sea slug Elysia crispata morphotype clarki.</title>
        <authorList>
            <person name="Eastman K.E."/>
            <person name="Pendleton A.L."/>
            <person name="Shaikh M.A."/>
            <person name="Suttiyut T."/>
            <person name="Ogas R."/>
            <person name="Tomko P."/>
            <person name="Gavelis G."/>
            <person name="Widhalm J.R."/>
            <person name="Wisecaver J.H."/>
        </authorList>
    </citation>
    <scope>NUCLEOTIDE SEQUENCE</scope>
    <source>
        <strain evidence="1">ECLA1</strain>
    </source>
</reference>
<protein>
    <submittedName>
        <fullName evidence="1">Uncharacterized protein</fullName>
    </submittedName>
</protein>